<dbReference type="EMBL" id="LSBI01000001">
    <property type="protein sequence ID" value="OAQ95094.1"/>
    <property type="molecule type" value="Genomic_DNA"/>
</dbReference>
<organism evidence="2 3">
    <name type="scientific">Purpureocillium lilacinum</name>
    <name type="common">Paecilomyces lilacinus</name>
    <dbReference type="NCBI Taxonomy" id="33203"/>
    <lineage>
        <taxon>Eukaryota</taxon>
        <taxon>Fungi</taxon>
        <taxon>Dikarya</taxon>
        <taxon>Ascomycota</taxon>
        <taxon>Pezizomycotina</taxon>
        <taxon>Sordariomycetes</taxon>
        <taxon>Hypocreomycetidae</taxon>
        <taxon>Hypocreales</taxon>
        <taxon>Ophiocordycipitaceae</taxon>
        <taxon>Purpureocillium</taxon>
    </lineage>
</organism>
<name>A0A179HYJ2_PURLI</name>
<evidence type="ECO:0000313" key="3">
    <source>
        <dbReference type="Proteomes" id="UP000078340"/>
    </source>
</evidence>
<accession>A0A179HYJ2</accession>
<gene>
    <name evidence="2" type="ORF">VFPFJ_01203</name>
</gene>
<evidence type="ECO:0000313" key="2">
    <source>
        <dbReference type="EMBL" id="OAQ95094.1"/>
    </source>
</evidence>
<feature type="region of interest" description="Disordered" evidence="1">
    <location>
        <begin position="1"/>
        <end position="23"/>
    </location>
</feature>
<dbReference type="Proteomes" id="UP000078340">
    <property type="component" value="Unassembled WGS sequence"/>
</dbReference>
<sequence length="317" mass="34005">MDFAGGRTGPRGRASPPPPAPWHLQFRTSVCHFPSGPKQPGRGCGTQRPELVGTVPLKGPMGGAHGSEHPVARGRGQRMGRAAREASRRLMVEVENAGGGVKGQVAPDSRGRCSWQRPLSAPAAPDTTYYSCQLRLLLLLLRFLLAAPASHSRSGCSDERALGKQVRGRSLLPQIPCCSGTRESCVHDRGLVPALSLSTGIGLFARSPKQEVNPRPASLLASVGSRSVAWPNRCIRTRPRRHSADSTCVVTSPGLRLPTYPGRRPPTTRRIWRRHGTSWRRGPVVASLGTPTFGGPLPTSLCFCYTPAHKVSLPPAL</sequence>
<proteinExistence type="predicted"/>
<dbReference type="AlphaFoldDB" id="A0A179HYJ2"/>
<reference evidence="2 3" key="1">
    <citation type="submission" date="2016-02" db="EMBL/GenBank/DDBJ databases">
        <title>Biosynthesis of antibiotic leucinostatins and their inhibition on Phytophthora in bio-control Purpureocillium lilacinum.</title>
        <authorList>
            <person name="Wang G."/>
            <person name="Liu Z."/>
            <person name="Lin R."/>
            <person name="Li E."/>
            <person name="Mao Z."/>
            <person name="Ling J."/>
            <person name="Yin W."/>
            <person name="Xie B."/>
        </authorList>
    </citation>
    <scope>NUCLEOTIDE SEQUENCE [LARGE SCALE GENOMIC DNA]</scope>
    <source>
        <strain evidence="2">PLFJ-1</strain>
    </source>
</reference>
<evidence type="ECO:0000256" key="1">
    <source>
        <dbReference type="SAM" id="MobiDB-lite"/>
    </source>
</evidence>
<protein>
    <submittedName>
        <fullName evidence="2">Uncharacterized protein</fullName>
    </submittedName>
</protein>
<comment type="caution">
    <text evidence="2">The sequence shown here is derived from an EMBL/GenBank/DDBJ whole genome shotgun (WGS) entry which is preliminary data.</text>
</comment>